<reference evidence="4 5" key="1">
    <citation type="journal article" date="2018" name="Mol. Plant">
        <title>The genome of Artemisia annua provides insight into the evolution of Asteraceae family and artemisinin biosynthesis.</title>
        <authorList>
            <person name="Shen Q."/>
            <person name="Zhang L."/>
            <person name="Liao Z."/>
            <person name="Wang S."/>
            <person name="Yan T."/>
            <person name="Shi P."/>
            <person name="Liu M."/>
            <person name="Fu X."/>
            <person name="Pan Q."/>
            <person name="Wang Y."/>
            <person name="Lv Z."/>
            <person name="Lu X."/>
            <person name="Zhang F."/>
            <person name="Jiang W."/>
            <person name="Ma Y."/>
            <person name="Chen M."/>
            <person name="Hao X."/>
            <person name="Li L."/>
            <person name="Tang Y."/>
            <person name="Lv G."/>
            <person name="Zhou Y."/>
            <person name="Sun X."/>
            <person name="Brodelius P.E."/>
            <person name="Rose J.K.C."/>
            <person name="Tang K."/>
        </authorList>
    </citation>
    <scope>NUCLEOTIDE SEQUENCE [LARGE SCALE GENOMIC DNA]</scope>
    <source>
        <strain evidence="5">cv. Huhao1</strain>
        <tissue evidence="4">Leaf</tissue>
    </source>
</reference>
<comment type="caution">
    <text evidence="4">The sequence shown here is derived from an EMBL/GenBank/DDBJ whole genome shotgun (WGS) entry which is preliminary data.</text>
</comment>
<dbReference type="Pfam" id="PF14244">
    <property type="entry name" value="Retrotran_gag_3"/>
    <property type="match status" value="1"/>
</dbReference>
<feature type="domain" description="GAG-pre-integrase" evidence="2">
    <location>
        <begin position="281"/>
        <end position="331"/>
    </location>
</feature>
<evidence type="ECO:0000259" key="2">
    <source>
        <dbReference type="Pfam" id="PF13976"/>
    </source>
</evidence>
<proteinExistence type="predicted"/>
<keyword evidence="1" id="KW-0812">Transmembrane</keyword>
<dbReference type="PANTHER" id="PTHR34222">
    <property type="entry name" value="GAG_PRE-INTEGRS DOMAIN-CONTAINING PROTEIN"/>
    <property type="match status" value="1"/>
</dbReference>
<name>A0A2U1M289_ARTAN</name>
<dbReference type="Proteomes" id="UP000245207">
    <property type="component" value="Unassembled WGS sequence"/>
</dbReference>
<dbReference type="InterPro" id="IPR025724">
    <property type="entry name" value="GAG-pre-integrase_dom"/>
</dbReference>
<protein>
    <recommendedName>
        <fullName evidence="6">Retrotransposon Copia-like N-terminal domain-containing protein</fullName>
    </recommendedName>
</protein>
<organism evidence="4 5">
    <name type="scientific">Artemisia annua</name>
    <name type="common">Sweet wormwood</name>
    <dbReference type="NCBI Taxonomy" id="35608"/>
    <lineage>
        <taxon>Eukaryota</taxon>
        <taxon>Viridiplantae</taxon>
        <taxon>Streptophyta</taxon>
        <taxon>Embryophyta</taxon>
        <taxon>Tracheophyta</taxon>
        <taxon>Spermatophyta</taxon>
        <taxon>Magnoliopsida</taxon>
        <taxon>eudicotyledons</taxon>
        <taxon>Gunneridae</taxon>
        <taxon>Pentapetalae</taxon>
        <taxon>asterids</taxon>
        <taxon>campanulids</taxon>
        <taxon>Asterales</taxon>
        <taxon>Asteraceae</taxon>
        <taxon>Asteroideae</taxon>
        <taxon>Anthemideae</taxon>
        <taxon>Artemisiinae</taxon>
        <taxon>Artemisia</taxon>
    </lineage>
</organism>
<evidence type="ECO:0000256" key="1">
    <source>
        <dbReference type="SAM" id="Phobius"/>
    </source>
</evidence>
<dbReference type="EMBL" id="PKPP01006775">
    <property type="protein sequence ID" value="PWA55363.1"/>
    <property type="molecule type" value="Genomic_DNA"/>
</dbReference>
<keyword evidence="1" id="KW-0472">Membrane</keyword>
<accession>A0A2U1M289</accession>
<dbReference type="Pfam" id="PF13976">
    <property type="entry name" value="gag_pre-integrs"/>
    <property type="match status" value="1"/>
</dbReference>
<evidence type="ECO:0000313" key="5">
    <source>
        <dbReference type="Proteomes" id="UP000245207"/>
    </source>
</evidence>
<dbReference type="PANTHER" id="PTHR34222:SF99">
    <property type="entry name" value="PROTEIN, PUTATIVE-RELATED"/>
    <property type="match status" value="1"/>
</dbReference>
<dbReference type="InterPro" id="IPR029472">
    <property type="entry name" value="Copia-like_N"/>
</dbReference>
<keyword evidence="1" id="KW-1133">Transmembrane helix</keyword>
<keyword evidence="5" id="KW-1185">Reference proteome</keyword>
<feature type="transmembrane region" description="Helical" evidence="1">
    <location>
        <begin position="333"/>
        <end position="355"/>
    </location>
</feature>
<sequence length="522" mass="58714">MADATQPAVFQNPLYLHPSDGPGSLTVQEKLSGAHNYRAWRRAIEIGLSTKRKLGFVKGNIMGSVSESIARSIMFVGTASEIWQQLERRFSLSDGSRNKRRSKDFQFLNGLDDQYNHQRSKILMITPLRNVENACSLLQQEESQRLLFSGSSGVEVTALYGRGNVKDKCGICGFKWHPPEKCWEKVGYPTWHVKYKGPNKQSKPGQGQVKNQCVNRTAAHVESGSISFTPQQFEQLLKSVQQMKAFPSSDEEIDHQFAADKVDSVFSSLVKSTIQKFSLSVSSSVIVKNNSYELWHHRLGHVSDSKLQYMHDLPNSVSKSHVEKCLTCPMANLVLFLVIGIFLFTGSTITAVNLFDNNVFPNMTRATDNPPTNMSIHFDLIVSNMNIGTSLHYPDPLKITFSYYTNVSNMVSLAEYKLDSFYQGIMKTRHVKDVVATSSFPTMFEETDVVLFRVDLVGTYMARKGRRKTFKLVRGCLIGVDYRSGASKKILKGFVELVEPEVAYQLKNFACESGSNYYSSLN</sequence>
<dbReference type="OrthoDB" id="1584996at2759"/>
<evidence type="ECO:0000259" key="3">
    <source>
        <dbReference type="Pfam" id="PF14244"/>
    </source>
</evidence>
<evidence type="ECO:0000313" key="4">
    <source>
        <dbReference type="EMBL" id="PWA55363.1"/>
    </source>
</evidence>
<evidence type="ECO:0008006" key="6">
    <source>
        <dbReference type="Google" id="ProtNLM"/>
    </source>
</evidence>
<feature type="domain" description="Retrotransposon Copia-like N-terminal" evidence="3">
    <location>
        <begin position="17"/>
        <end position="62"/>
    </location>
</feature>
<dbReference type="AlphaFoldDB" id="A0A2U1M289"/>
<gene>
    <name evidence="4" type="ORF">CTI12_AA428400</name>
</gene>